<dbReference type="OrthoDB" id="10312162at2759"/>
<feature type="signal peptide" evidence="1">
    <location>
        <begin position="1"/>
        <end position="22"/>
    </location>
</feature>
<gene>
    <name evidence="2" type="ORF">BJ684DRAFT_15432</name>
</gene>
<accession>A0A4P9Y8B4</accession>
<dbReference type="Proteomes" id="UP000267251">
    <property type="component" value="Unassembled WGS sequence"/>
</dbReference>
<dbReference type="EMBL" id="KZ987865">
    <property type="protein sequence ID" value="RKP14220.1"/>
    <property type="molecule type" value="Genomic_DNA"/>
</dbReference>
<keyword evidence="3" id="KW-1185">Reference proteome</keyword>
<feature type="chain" id="PRO_5020342812" evidence="1">
    <location>
        <begin position="23"/>
        <end position="176"/>
    </location>
</feature>
<organism evidence="2 3">
    <name type="scientific">Piptocephalis cylindrospora</name>
    <dbReference type="NCBI Taxonomy" id="1907219"/>
    <lineage>
        <taxon>Eukaryota</taxon>
        <taxon>Fungi</taxon>
        <taxon>Fungi incertae sedis</taxon>
        <taxon>Zoopagomycota</taxon>
        <taxon>Zoopagomycotina</taxon>
        <taxon>Zoopagomycetes</taxon>
        <taxon>Zoopagales</taxon>
        <taxon>Piptocephalidaceae</taxon>
        <taxon>Piptocephalis</taxon>
    </lineage>
</organism>
<evidence type="ECO:0000256" key="1">
    <source>
        <dbReference type="SAM" id="SignalP"/>
    </source>
</evidence>
<reference evidence="3" key="1">
    <citation type="journal article" date="2018" name="Nat. Microbiol.">
        <title>Leveraging single-cell genomics to expand the fungal tree of life.</title>
        <authorList>
            <person name="Ahrendt S.R."/>
            <person name="Quandt C.A."/>
            <person name="Ciobanu D."/>
            <person name="Clum A."/>
            <person name="Salamov A."/>
            <person name="Andreopoulos B."/>
            <person name="Cheng J.F."/>
            <person name="Woyke T."/>
            <person name="Pelin A."/>
            <person name="Henrissat B."/>
            <person name="Reynolds N.K."/>
            <person name="Benny G.L."/>
            <person name="Smith M.E."/>
            <person name="James T.Y."/>
            <person name="Grigoriev I.V."/>
        </authorList>
    </citation>
    <scope>NUCLEOTIDE SEQUENCE [LARGE SCALE GENOMIC DNA]</scope>
</reference>
<protein>
    <submittedName>
        <fullName evidence="2">Uncharacterized protein</fullName>
    </submittedName>
</protein>
<keyword evidence="1" id="KW-0732">Signal</keyword>
<name>A0A4P9Y8B4_9FUNG</name>
<sequence length="176" mass="20247">MRLLTLASLVPFLVLYALPTQSFPASPDEKQAREELVSKDDADSVFEDQKAIWARPQDDDVCAIDHKTGFSYVCDMGNKVNKQQLHALVTLWNKENYDAEMDRVIVSDITSGENLWWQNTTRSAGEFSVQNHCNEKQGIPTFKQLMGNNEEHYQYIQYTRRAMSLARTVILKYACF</sequence>
<dbReference type="AlphaFoldDB" id="A0A4P9Y8B4"/>
<evidence type="ECO:0000313" key="3">
    <source>
        <dbReference type="Proteomes" id="UP000267251"/>
    </source>
</evidence>
<proteinExistence type="predicted"/>
<evidence type="ECO:0000313" key="2">
    <source>
        <dbReference type="EMBL" id="RKP14220.1"/>
    </source>
</evidence>